<dbReference type="InterPro" id="IPR050475">
    <property type="entry name" value="Prenyltransferase_related"/>
</dbReference>
<feature type="transmembrane region" description="Helical" evidence="5">
    <location>
        <begin position="104"/>
        <end position="122"/>
    </location>
</feature>
<sequence>MLSAHVQTWRPYTLAYPGLVGMAGAALPPGPPAWWQPALAWAAATLGWVAGHYLGDYFDRDLDAISKPQRPIPSGRLSARTAWWTGSAVAAAVLVTLVAVNWRVSVLALVTVAVMVAYSAVLKSRGLSGNLARGTATALALVCGALLAHPVPPPATAVVAVAFLCHDTASNLVGTLRDIDGDERGGYRTFPVRHGARATVRLVAVLYAVAVGALFAAAPFTVLLPAAAALGIAALWVLRTVTPGRALRAHEVLVVERLVLAAALLPPALGVPVLIVVLVPTLVTQRRMRARYEFPEGRHA</sequence>
<dbReference type="Pfam" id="PF01040">
    <property type="entry name" value="UbiA"/>
    <property type="match status" value="1"/>
</dbReference>
<dbReference type="GO" id="GO:0016020">
    <property type="term" value="C:membrane"/>
    <property type="evidence" value="ECO:0007669"/>
    <property type="project" value="UniProtKB-SubCell"/>
</dbReference>
<name>A0A1H4ZUE7_9PSEU</name>
<dbReference type="InterPro" id="IPR000537">
    <property type="entry name" value="UbiA_prenyltransferase"/>
</dbReference>
<keyword evidence="3 5" id="KW-1133">Transmembrane helix</keyword>
<dbReference type="STRING" id="208445.SAMN04489727_7445"/>
<protein>
    <submittedName>
        <fullName evidence="6">Geranylgeranylglycerol-phosphate geranylgeranyltransferase</fullName>
    </submittedName>
</protein>
<evidence type="ECO:0000256" key="5">
    <source>
        <dbReference type="SAM" id="Phobius"/>
    </source>
</evidence>
<comment type="subcellular location">
    <subcellularLocation>
        <location evidence="1">Membrane</location>
        <topology evidence="1">Multi-pass membrane protein</topology>
    </subcellularLocation>
</comment>
<keyword evidence="4 5" id="KW-0472">Membrane</keyword>
<evidence type="ECO:0000256" key="2">
    <source>
        <dbReference type="ARBA" id="ARBA00022692"/>
    </source>
</evidence>
<evidence type="ECO:0000256" key="3">
    <source>
        <dbReference type="ARBA" id="ARBA00022989"/>
    </source>
</evidence>
<dbReference type="RefSeq" id="WP_244170484.1">
    <property type="nucleotide sequence ID" value="NZ_FNSO01000004.1"/>
</dbReference>
<reference evidence="7" key="1">
    <citation type="submission" date="2016-10" db="EMBL/GenBank/DDBJ databases">
        <authorList>
            <person name="Varghese N."/>
            <person name="Submissions S."/>
        </authorList>
    </citation>
    <scope>NUCLEOTIDE SEQUENCE [LARGE SCALE GENOMIC DNA]</scope>
    <source>
        <strain evidence="7">DSM 44544</strain>
    </source>
</reference>
<dbReference type="Gene3D" id="1.20.120.1780">
    <property type="entry name" value="UbiA prenyltransferase"/>
    <property type="match status" value="1"/>
</dbReference>
<dbReference type="SMR" id="A0A1H4ZUE7"/>
<feature type="transmembrane region" description="Helical" evidence="5">
    <location>
        <begin position="79"/>
        <end position="98"/>
    </location>
</feature>
<proteinExistence type="predicted"/>
<dbReference type="Gene3D" id="1.10.357.140">
    <property type="entry name" value="UbiA prenyltransferase"/>
    <property type="match status" value="1"/>
</dbReference>
<dbReference type="PANTHER" id="PTHR42723:SF1">
    <property type="entry name" value="CHLOROPHYLL SYNTHASE, CHLOROPLASTIC"/>
    <property type="match status" value="1"/>
</dbReference>
<keyword evidence="2 5" id="KW-0812">Transmembrane</keyword>
<accession>A0A1H4ZUE7</accession>
<dbReference type="EMBL" id="FNSO01000004">
    <property type="protein sequence ID" value="SED33288.1"/>
    <property type="molecule type" value="Genomic_DNA"/>
</dbReference>
<keyword evidence="7" id="KW-1185">Reference proteome</keyword>
<dbReference type="GO" id="GO:0016765">
    <property type="term" value="F:transferase activity, transferring alkyl or aryl (other than methyl) groups"/>
    <property type="evidence" value="ECO:0007669"/>
    <property type="project" value="InterPro"/>
</dbReference>
<evidence type="ECO:0000313" key="7">
    <source>
        <dbReference type="Proteomes" id="UP000199622"/>
    </source>
</evidence>
<evidence type="ECO:0000256" key="1">
    <source>
        <dbReference type="ARBA" id="ARBA00004141"/>
    </source>
</evidence>
<dbReference type="Proteomes" id="UP000199622">
    <property type="component" value="Unassembled WGS sequence"/>
</dbReference>
<gene>
    <name evidence="6" type="ORF">SAMN04489727_7445</name>
</gene>
<feature type="transmembrane region" description="Helical" evidence="5">
    <location>
        <begin position="258"/>
        <end position="283"/>
    </location>
</feature>
<dbReference type="InterPro" id="IPR044878">
    <property type="entry name" value="UbiA_sf"/>
</dbReference>
<organism evidence="6 7">
    <name type="scientific">Amycolatopsis tolypomycina</name>
    <dbReference type="NCBI Taxonomy" id="208445"/>
    <lineage>
        <taxon>Bacteria</taxon>
        <taxon>Bacillati</taxon>
        <taxon>Actinomycetota</taxon>
        <taxon>Actinomycetes</taxon>
        <taxon>Pseudonocardiales</taxon>
        <taxon>Pseudonocardiaceae</taxon>
        <taxon>Amycolatopsis</taxon>
    </lineage>
</organism>
<evidence type="ECO:0000313" key="6">
    <source>
        <dbReference type="EMBL" id="SED33288.1"/>
    </source>
</evidence>
<evidence type="ECO:0000256" key="4">
    <source>
        <dbReference type="ARBA" id="ARBA00023136"/>
    </source>
</evidence>
<feature type="transmembrane region" description="Helical" evidence="5">
    <location>
        <begin position="205"/>
        <end position="238"/>
    </location>
</feature>
<keyword evidence="6" id="KW-0808">Transferase</keyword>
<dbReference type="AlphaFoldDB" id="A0A1H4ZUE7"/>
<dbReference type="CDD" id="cd13956">
    <property type="entry name" value="PT_UbiA"/>
    <property type="match status" value="1"/>
</dbReference>
<dbReference type="PANTHER" id="PTHR42723">
    <property type="entry name" value="CHLOROPHYLL SYNTHASE"/>
    <property type="match status" value="1"/>
</dbReference>